<dbReference type="InterPro" id="IPR050190">
    <property type="entry name" value="UPF0213_domain"/>
</dbReference>
<dbReference type="PROSITE" id="PS50164">
    <property type="entry name" value="GIY_YIG"/>
    <property type="match status" value="1"/>
</dbReference>
<evidence type="ECO:0000313" key="4">
    <source>
        <dbReference type="Proteomes" id="UP000315648"/>
    </source>
</evidence>
<organism evidence="3 4">
    <name type="scientific">Rariglobus hedericola</name>
    <dbReference type="NCBI Taxonomy" id="2597822"/>
    <lineage>
        <taxon>Bacteria</taxon>
        <taxon>Pseudomonadati</taxon>
        <taxon>Verrucomicrobiota</taxon>
        <taxon>Opitutia</taxon>
        <taxon>Opitutales</taxon>
        <taxon>Opitutaceae</taxon>
        <taxon>Rariglobus</taxon>
    </lineage>
</organism>
<dbReference type="Proteomes" id="UP000315648">
    <property type="component" value="Unassembled WGS sequence"/>
</dbReference>
<proteinExistence type="inferred from homology"/>
<dbReference type="InterPro" id="IPR000305">
    <property type="entry name" value="GIY-YIG_endonuc"/>
</dbReference>
<dbReference type="PANTHER" id="PTHR34477">
    <property type="entry name" value="UPF0213 PROTEIN YHBQ"/>
    <property type="match status" value="1"/>
</dbReference>
<dbReference type="CDD" id="cd10449">
    <property type="entry name" value="GIY-YIG_SLX1_like"/>
    <property type="match status" value="1"/>
</dbReference>
<protein>
    <submittedName>
        <fullName evidence="3">GIY-YIG nuclease family protein</fullName>
    </submittedName>
</protein>
<dbReference type="InterPro" id="IPR035901">
    <property type="entry name" value="GIY-YIG_endonuc_sf"/>
</dbReference>
<dbReference type="EMBL" id="VMBG01000005">
    <property type="protein sequence ID" value="TSJ74743.1"/>
    <property type="molecule type" value="Genomic_DNA"/>
</dbReference>
<name>A0A556QDK7_9BACT</name>
<gene>
    <name evidence="3" type="ORF">FPL22_17530</name>
</gene>
<sequence>MLYVYVLQSESDGGLYIGYSANLRRRLAEHKSGMAFSTSYRGPWALIYYEAYTCETDAKGREEFLKSGAGRRLLQKQCRAHFVEKPFRVSEELA</sequence>
<evidence type="ECO:0000313" key="3">
    <source>
        <dbReference type="EMBL" id="TSJ74743.1"/>
    </source>
</evidence>
<comment type="caution">
    <text evidence="3">The sequence shown here is derived from an EMBL/GenBank/DDBJ whole genome shotgun (WGS) entry which is preliminary data.</text>
</comment>
<dbReference type="Pfam" id="PF01541">
    <property type="entry name" value="GIY-YIG"/>
    <property type="match status" value="1"/>
</dbReference>
<feature type="domain" description="GIY-YIG" evidence="2">
    <location>
        <begin position="1"/>
        <end position="75"/>
    </location>
</feature>
<evidence type="ECO:0000256" key="1">
    <source>
        <dbReference type="ARBA" id="ARBA00007435"/>
    </source>
</evidence>
<dbReference type="OrthoDB" id="5402497at2"/>
<dbReference type="PANTHER" id="PTHR34477:SF1">
    <property type="entry name" value="UPF0213 PROTEIN YHBQ"/>
    <property type="match status" value="1"/>
</dbReference>
<dbReference type="Gene3D" id="3.40.1440.10">
    <property type="entry name" value="GIY-YIG endonuclease"/>
    <property type="match status" value="1"/>
</dbReference>
<accession>A0A556QDK7</accession>
<dbReference type="RefSeq" id="WP_144354342.1">
    <property type="nucleotide sequence ID" value="NZ_CBCRVV010000028.1"/>
</dbReference>
<reference evidence="3 4" key="1">
    <citation type="submission" date="2019-07" db="EMBL/GenBank/DDBJ databases">
        <title>Description of 53C-WASEF.</title>
        <authorList>
            <person name="Pitt A."/>
            <person name="Hahn M.W."/>
        </authorList>
    </citation>
    <scope>NUCLEOTIDE SEQUENCE [LARGE SCALE GENOMIC DNA]</scope>
    <source>
        <strain evidence="3 4">53C-WASEF</strain>
    </source>
</reference>
<dbReference type="AlphaFoldDB" id="A0A556QDK7"/>
<comment type="similarity">
    <text evidence="1">Belongs to the UPF0213 family.</text>
</comment>
<evidence type="ECO:0000259" key="2">
    <source>
        <dbReference type="PROSITE" id="PS50164"/>
    </source>
</evidence>
<keyword evidence="4" id="KW-1185">Reference proteome</keyword>
<dbReference type="SUPFAM" id="SSF82771">
    <property type="entry name" value="GIY-YIG endonuclease"/>
    <property type="match status" value="1"/>
</dbReference>